<dbReference type="EMBL" id="VLLC01000037">
    <property type="protein sequence ID" value="TWI65069.1"/>
    <property type="molecule type" value="Genomic_DNA"/>
</dbReference>
<dbReference type="SMART" id="SM00422">
    <property type="entry name" value="HTH_MERR"/>
    <property type="match status" value="1"/>
</dbReference>
<keyword evidence="4" id="KW-1185">Reference proteome</keyword>
<sequence length="128" mass="14655">MNSIKMYAISELAAELEISPSTIRFYEDKGLISPERSAGNQRLYSRKHKARLKLILRGKRFGFSLAEIAEMIGYADVPLNEAEQICKSLAFGREKLEEIRRKKEDLALLEADILAMQEVLEKRLQALK</sequence>
<dbReference type="InterPro" id="IPR000551">
    <property type="entry name" value="MerR-type_HTH_dom"/>
</dbReference>
<proteinExistence type="predicted"/>
<reference evidence="3 4" key="1">
    <citation type="submission" date="2019-07" db="EMBL/GenBank/DDBJ databases">
        <title>Genome sequencing of 100 strains of the haloalkaliphilic chemolithoautotrophic sulfur-oxidizing bacterium Thioalkalivibrio.</title>
        <authorList>
            <person name="Muyzer G."/>
        </authorList>
    </citation>
    <scope>NUCLEOTIDE SEQUENCE [LARGE SCALE GENOMIC DNA]</scope>
    <source>
        <strain evidence="3 4">ASO4-4</strain>
    </source>
</reference>
<dbReference type="CDD" id="cd04776">
    <property type="entry name" value="HTH_GnyR"/>
    <property type="match status" value="1"/>
</dbReference>
<keyword evidence="1 3" id="KW-0238">DNA-binding</keyword>
<dbReference type="PANTHER" id="PTHR30204">
    <property type="entry name" value="REDOX-CYCLING DRUG-SENSING TRANSCRIPTIONAL ACTIVATOR SOXR"/>
    <property type="match status" value="1"/>
</dbReference>
<dbReference type="Gene3D" id="1.10.1660.10">
    <property type="match status" value="1"/>
</dbReference>
<comment type="caution">
    <text evidence="3">The sequence shown here is derived from an EMBL/GenBank/DDBJ whole genome shotgun (WGS) entry which is preliminary data.</text>
</comment>
<evidence type="ECO:0000259" key="2">
    <source>
        <dbReference type="PROSITE" id="PS50937"/>
    </source>
</evidence>
<protein>
    <submittedName>
        <fullName evidence="3">DNA-binding transcriptional MerR regulator</fullName>
    </submittedName>
</protein>
<dbReference type="PRINTS" id="PR00040">
    <property type="entry name" value="HTHMERR"/>
</dbReference>
<dbReference type="PROSITE" id="PS50937">
    <property type="entry name" value="HTH_MERR_2"/>
    <property type="match status" value="1"/>
</dbReference>
<dbReference type="PROSITE" id="PS00552">
    <property type="entry name" value="HTH_MERR_1"/>
    <property type="match status" value="1"/>
</dbReference>
<dbReference type="InterPro" id="IPR009061">
    <property type="entry name" value="DNA-bd_dom_put_sf"/>
</dbReference>
<dbReference type="PANTHER" id="PTHR30204:SF58">
    <property type="entry name" value="HTH-TYPE TRANSCRIPTIONAL REGULATOR YFMP"/>
    <property type="match status" value="1"/>
</dbReference>
<dbReference type="GO" id="GO:0003677">
    <property type="term" value="F:DNA binding"/>
    <property type="evidence" value="ECO:0007669"/>
    <property type="project" value="UniProtKB-KW"/>
</dbReference>
<gene>
    <name evidence="3" type="ORF">LZ24_03061</name>
</gene>
<evidence type="ECO:0000313" key="3">
    <source>
        <dbReference type="EMBL" id="TWI65069.1"/>
    </source>
</evidence>
<name>A0A562R7M2_9BACT</name>
<feature type="domain" description="HTH merR-type" evidence="2">
    <location>
        <begin position="6"/>
        <end position="74"/>
    </location>
</feature>
<evidence type="ECO:0000256" key="1">
    <source>
        <dbReference type="ARBA" id="ARBA00023125"/>
    </source>
</evidence>
<dbReference type="InterPro" id="IPR047057">
    <property type="entry name" value="MerR_fam"/>
</dbReference>
<dbReference type="GO" id="GO:0003700">
    <property type="term" value="F:DNA-binding transcription factor activity"/>
    <property type="evidence" value="ECO:0007669"/>
    <property type="project" value="InterPro"/>
</dbReference>
<dbReference type="SUPFAM" id="SSF46955">
    <property type="entry name" value="Putative DNA-binding domain"/>
    <property type="match status" value="1"/>
</dbReference>
<dbReference type="Proteomes" id="UP000318307">
    <property type="component" value="Unassembled WGS sequence"/>
</dbReference>
<organism evidence="3 4">
    <name type="scientific">Desulfobotulus alkaliphilus</name>
    <dbReference type="NCBI Taxonomy" id="622671"/>
    <lineage>
        <taxon>Bacteria</taxon>
        <taxon>Pseudomonadati</taxon>
        <taxon>Thermodesulfobacteriota</taxon>
        <taxon>Desulfobacteria</taxon>
        <taxon>Desulfobacterales</taxon>
        <taxon>Desulfobacteraceae</taxon>
        <taxon>Desulfobotulus</taxon>
    </lineage>
</organism>
<dbReference type="AlphaFoldDB" id="A0A562R7M2"/>
<dbReference type="Pfam" id="PF13411">
    <property type="entry name" value="MerR_1"/>
    <property type="match status" value="1"/>
</dbReference>
<accession>A0A562R7M2</accession>
<evidence type="ECO:0000313" key="4">
    <source>
        <dbReference type="Proteomes" id="UP000318307"/>
    </source>
</evidence>